<proteinExistence type="predicted"/>
<protein>
    <submittedName>
        <fullName evidence="1">Phosphate/phosphite/phosphonate ABC transporters, periplasmic binding protein</fullName>
    </submittedName>
</protein>
<evidence type="ECO:0000313" key="1">
    <source>
        <dbReference type="EMBL" id="VFS53362.1"/>
    </source>
</evidence>
<gene>
    <name evidence="1" type="ORF">NCTC12282_06453</name>
</gene>
<dbReference type="AlphaFoldDB" id="A0A484ZXT8"/>
<dbReference type="Pfam" id="PF12974">
    <property type="entry name" value="Phosphonate-bd"/>
    <property type="match status" value="1"/>
</dbReference>
<name>A0A484ZXT8_9GAMM</name>
<sequence>MGVLSGDYDAAPVASDVYERMVEAGRVKAADFRTIYTSARFPTSAFGYAYDLDPELVAKIKDAFTTYRFPPEMQETFGGADRFYAINYKDDWGVVREIASATGTAYSKNGLQQLAEKEAADAAKKKREAEAPAKQ</sequence>
<dbReference type="Proteomes" id="UP000373449">
    <property type="component" value="Unassembled WGS sequence"/>
</dbReference>
<dbReference type="SUPFAM" id="SSF53850">
    <property type="entry name" value="Periplasmic binding protein-like II"/>
    <property type="match status" value="1"/>
</dbReference>
<reference evidence="1 2" key="1">
    <citation type="submission" date="2019-03" db="EMBL/GenBank/DDBJ databases">
        <authorList>
            <consortium name="Pathogen Informatics"/>
        </authorList>
    </citation>
    <scope>NUCLEOTIDE SEQUENCE [LARGE SCALE GENOMIC DNA]</scope>
    <source>
        <strain evidence="1 2">NCTC12282</strain>
    </source>
</reference>
<dbReference type="EMBL" id="CAADJA010000002">
    <property type="protein sequence ID" value="VFS53362.1"/>
    <property type="molecule type" value="Genomic_DNA"/>
</dbReference>
<organism evidence="1 2">
    <name type="scientific">Budvicia aquatica</name>
    <dbReference type="NCBI Taxonomy" id="82979"/>
    <lineage>
        <taxon>Bacteria</taxon>
        <taxon>Pseudomonadati</taxon>
        <taxon>Pseudomonadota</taxon>
        <taxon>Gammaproteobacteria</taxon>
        <taxon>Enterobacterales</taxon>
        <taxon>Budviciaceae</taxon>
        <taxon>Budvicia</taxon>
    </lineage>
</organism>
<dbReference type="Gene3D" id="3.40.190.10">
    <property type="entry name" value="Periplasmic binding protein-like II"/>
    <property type="match status" value="1"/>
</dbReference>
<accession>A0A484ZXT8</accession>
<evidence type="ECO:0000313" key="2">
    <source>
        <dbReference type="Proteomes" id="UP000373449"/>
    </source>
</evidence>